<evidence type="ECO:0000313" key="2">
    <source>
        <dbReference type="EMBL" id="GLW89338.1"/>
    </source>
</evidence>
<gene>
    <name evidence="2" type="ORF">Aglo03_01540</name>
</gene>
<keyword evidence="1" id="KW-1133">Transmembrane helix</keyword>
<keyword evidence="1" id="KW-0812">Transmembrane</keyword>
<proteinExistence type="predicted"/>
<accession>A0A9W6QJL5</accession>
<feature type="transmembrane region" description="Helical" evidence="1">
    <location>
        <begin position="104"/>
        <end position="128"/>
    </location>
</feature>
<evidence type="ECO:0000313" key="3">
    <source>
        <dbReference type="Proteomes" id="UP001165042"/>
    </source>
</evidence>
<dbReference type="AlphaFoldDB" id="A0A9W6QJL5"/>
<evidence type="ECO:0000256" key="1">
    <source>
        <dbReference type="SAM" id="Phobius"/>
    </source>
</evidence>
<dbReference type="Proteomes" id="UP001165042">
    <property type="component" value="Unassembled WGS sequence"/>
</dbReference>
<feature type="transmembrane region" description="Helical" evidence="1">
    <location>
        <begin position="6"/>
        <end position="25"/>
    </location>
</feature>
<name>A0A9W6QJL5_9PSEU</name>
<protein>
    <submittedName>
        <fullName evidence="2">Uncharacterized protein</fullName>
    </submittedName>
</protein>
<keyword evidence="1" id="KW-0472">Membrane</keyword>
<organism evidence="2 3">
    <name type="scientific">Actinokineospora globicatena</name>
    <dbReference type="NCBI Taxonomy" id="103729"/>
    <lineage>
        <taxon>Bacteria</taxon>
        <taxon>Bacillati</taxon>
        <taxon>Actinomycetota</taxon>
        <taxon>Actinomycetes</taxon>
        <taxon>Pseudonocardiales</taxon>
        <taxon>Pseudonocardiaceae</taxon>
        <taxon>Actinokineospora</taxon>
    </lineage>
</organism>
<sequence>MLRVGQGVAAVGFAVGAVLSFLVCWPSALTTAGYRGETGTYQVTSCSTRSTPDGDVHRCTGVFQPEDSAQPAATLALDPARDPHPVGTVLPVHRAAGQVFLTSWGIAAVSFVLLLAVAASVLGFGLYLGSLAIADGDWRFGGAMMWSLATSAIGSAVGLLGVLVALVVT</sequence>
<reference evidence="2" key="1">
    <citation type="submission" date="2023-02" db="EMBL/GenBank/DDBJ databases">
        <title>Actinokineospora globicatena NBRC 15670.</title>
        <authorList>
            <person name="Ichikawa N."/>
            <person name="Sato H."/>
            <person name="Tonouchi N."/>
        </authorList>
    </citation>
    <scope>NUCLEOTIDE SEQUENCE</scope>
    <source>
        <strain evidence="2">NBRC 15670</strain>
    </source>
</reference>
<keyword evidence="3" id="KW-1185">Reference proteome</keyword>
<dbReference type="EMBL" id="BSSD01000001">
    <property type="protein sequence ID" value="GLW89338.1"/>
    <property type="molecule type" value="Genomic_DNA"/>
</dbReference>
<comment type="caution">
    <text evidence="2">The sequence shown here is derived from an EMBL/GenBank/DDBJ whole genome shotgun (WGS) entry which is preliminary data.</text>
</comment>
<feature type="transmembrane region" description="Helical" evidence="1">
    <location>
        <begin position="148"/>
        <end position="168"/>
    </location>
</feature>